<dbReference type="PANTHER" id="PTHR33908:SF11">
    <property type="entry name" value="MEMBRANE PROTEIN"/>
    <property type="match status" value="1"/>
</dbReference>
<keyword evidence="3" id="KW-0328">Glycosyltransferase</keyword>
<feature type="transmembrane region" description="Helical" evidence="8">
    <location>
        <begin position="350"/>
        <end position="367"/>
    </location>
</feature>
<dbReference type="RefSeq" id="WP_345112485.1">
    <property type="nucleotide sequence ID" value="NZ_BAABDH010000028.1"/>
</dbReference>
<feature type="transmembrane region" description="Helical" evidence="8">
    <location>
        <begin position="301"/>
        <end position="319"/>
    </location>
</feature>
<proteinExistence type="predicted"/>
<evidence type="ECO:0000256" key="6">
    <source>
        <dbReference type="ARBA" id="ARBA00022989"/>
    </source>
</evidence>
<reference evidence="11" key="1">
    <citation type="journal article" date="2019" name="Int. J. Syst. Evol. Microbiol.">
        <title>The Global Catalogue of Microorganisms (GCM) 10K type strain sequencing project: providing services to taxonomists for standard genome sequencing and annotation.</title>
        <authorList>
            <consortium name="The Broad Institute Genomics Platform"/>
            <consortium name="The Broad Institute Genome Sequencing Center for Infectious Disease"/>
            <person name="Wu L."/>
            <person name="Ma J."/>
        </authorList>
    </citation>
    <scope>NUCLEOTIDE SEQUENCE [LARGE SCALE GENOMIC DNA]</scope>
    <source>
        <strain evidence="11">JCM 17214</strain>
    </source>
</reference>
<feature type="transmembrane region" description="Helical" evidence="8">
    <location>
        <begin position="28"/>
        <end position="49"/>
    </location>
</feature>
<evidence type="ECO:0000256" key="4">
    <source>
        <dbReference type="ARBA" id="ARBA00022679"/>
    </source>
</evidence>
<dbReference type="InterPro" id="IPR038731">
    <property type="entry name" value="RgtA/B/C-like"/>
</dbReference>
<keyword evidence="6 8" id="KW-1133">Transmembrane helix</keyword>
<name>A0ABP7MZR6_9BACT</name>
<feature type="transmembrane region" description="Helical" evidence="8">
    <location>
        <begin position="326"/>
        <end position="344"/>
    </location>
</feature>
<organism evidence="10 11">
    <name type="scientific">Hymenobacter algoricola</name>
    <dbReference type="NCBI Taxonomy" id="486267"/>
    <lineage>
        <taxon>Bacteria</taxon>
        <taxon>Pseudomonadati</taxon>
        <taxon>Bacteroidota</taxon>
        <taxon>Cytophagia</taxon>
        <taxon>Cytophagales</taxon>
        <taxon>Hymenobacteraceae</taxon>
        <taxon>Hymenobacter</taxon>
    </lineage>
</organism>
<sequence>MFLLLGLTLGLTLLSLFCYYRRHDRAAIGALMGAGLSLRLVMATVDPFLHDFDEKYHALVAKNMLADWTTPILRLHPVLPYNYQTWCCNHIWVHKQPLFLWQMTLSMHLFGVSELAVRLPSVLLTTLLIWPVYRIGKLAYNRAAGYFTALLLVFAQYQLELISGGQSVDHSDIAFLFYITASIWAYVESQQPGARVWRWSLLAGLLAGAATLCKWLPGLVVYAGWGLTLLSTPARRRQPAEYLRLGASGLVALAVFLPWQLYIHHRFPVESAYEQQFSAIHFWKAVEGQGGPWYFYFRNLFYQYQWLLPFIVGGLVLALRRPRPALRPLLLICAVVFLFFSAAATKMPSYTYIVSPLLLLLVGIVCAESEQHLLGSGTRAATVGWTLLLLLIVLLNLRPDALLKHHTLRFAKSSRTFREQKLQHTAVYRQLDALVPPGYVVFNTTALEDVEAMFYSSRNVYSWWPTEAEYRSLRARGIRLATFPDHGQQVLPAYMRGPDVLVIKAPLQSW</sequence>
<evidence type="ECO:0000313" key="11">
    <source>
        <dbReference type="Proteomes" id="UP001499909"/>
    </source>
</evidence>
<feature type="transmembrane region" description="Helical" evidence="8">
    <location>
        <begin position="199"/>
        <end position="230"/>
    </location>
</feature>
<comment type="caution">
    <text evidence="10">The sequence shown here is derived from an EMBL/GenBank/DDBJ whole genome shotgun (WGS) entry which is preliminary data.</text>
</comment>
<dbReference type="Pfam" id="PF13231">
    <property type="entry name" value="PMT_2"/>
    <property type="match status" value="1"/>
</dbReference>
<dbReference type="PANTHER" id="PTHR33908">
    <property type="entry name" value="MANNOSYLTRANSFERASE YKCB-RELATED"/>
    <property type="match status" value="1"/>
</dbReference>
<gene>
    <name evidence="10" type="ORF">GCM10022406_16450</name>
</gene>
<accession>A0ABP7MZR6</accession>
<dbReference type="Proteomes" id="UP001499909">
    <property type="component" value="Unassembled WGS sequence"/>
</dbReference>
<evidence type="ECO:0000256" key="5">
    <source>
        <dbReference type="ARBA" id="ARBA00022692"/>
    </source>
</evidence>
<evidence type="ECO:0000313" key="10">
    <source>
        <dbReference type="EMBL" id="GAA3932232.1"/>
    </source>
</evidence>
<evidence type="ECO:0000259" key="9">
    <source>
        <dbReference type="Pfam" id="PF13231"/>
    </source>
</evidence>
<feature type="transmembrane region" description="Helical" evidence="8">
    <location>
        <begin position="242"/>
        <end position="263"/>
    </location>
</feature>
<feature type="transmembrane region" description="Helical" evidence="8">
    <location>
        <begin position="379"/>
        <end position="397"/>
    </location>
</feature>
<evidence type="ECO:0000256" key="1">
    <source>
        <dbReference type="ARBA" id="ARBA00004651"/>
    </source>
</evidence>
<keyword evidence="4" id="KW-0808">Transferase</keyword>
<keyword evidence="7 8" id="KW-0472">Membrane</keyword>
<evidence type="ECO:0000256" key="2">
    <source>
        <dbReference type="ARBA" id="ARBA00022475"/>
    </source>
</evidence>
<dbReference type="InterPro" id="IPR050297">
    <property type="entry name" value="LipidA_mod_glycosyltrf_83"/>
</dbReference>
<dbReference type="EMBL" id="BAABDH010000028">
    <property type="protein sequence ID" value="GAA3932232.1"/>
    <property type="molecule type" value="Genomic_DNA"/>
</dbReference>
<keyword evidence="11" id="KW-1185">Reference proteome</keyword>
<evidence type="ECO:0000256" key="8">
    <source>
        <dbReference type="SAM" id="Phobius"/>
    </source>
</evidence>
<comment type="subcellular location">
    <subcellularLocation>
        <location evidence="1">Cell membrane</location>
        <topology evidence="1">Multi-pass membrane protein</topology>
    </subcellularLocation>
</comment>
<keyword evidence="2" id="KW-1003">Cell membrane</keyword>
<feature type="domain" description="Glycosyltransferase RgtA/B/C/D-like" evidence="9">
    <location>
        <begin position="96"/>
        <end position="260"/>
    </location>
</feature>
<evidence type="ECO:0000256" key="3">
    <source>
        <dbReference type="ARBA" id="ARBA00022676"/>
    </source>
</evidence>
<protein>
    <recommendedName>
        <fullName evidence="9">Glycosyltransferase RgtA/B/C/D-like domain-containing protein</fullName>
    </recommendedName>
</protein>
<evidence type="ECO:0000256" key="7">
    <source>
        <dbReference type="ARBA" id="ARBA00023136"/>
    </source>
</evidence>
<feature type="transmembrane region" description="Helical" evidence="8">
    <location>
        <begin position="139"/>
        <end position="159"/>
    </location>
</feature>
<feature type="transmembrane region" description="Helical" evidence="8">
    <location>
        <begin position="115"/>
        <end position="133"/>
    </location>
</feature>
<keyword evidence="5 8" id="KW-0812">Transmembrane</keyword>